<evidence type="ECO:0000313" key="5">
    <source>
        <dbReference type="Proteomes" id="UP000615026"/>
    </source>
</evidence>
<name>A0A929F8C5_LEPEC</name>
<dbReference type="AlphaFoldDB" id="A0A929F8C5"/>
<evidence type="ECO:0000256" key="3">
    <source>
        <dbReference type="ARBA" id="ARBA00022970"/>
    </source>
</evidence>
<organism evidence="4 5">
    <name type="scientific">Leptolyngbya cf. ectocarpi LEGE 11479</name>
    <dbReference type="NCBI Taxonomy" id="1828722"/>
    <lineage>
        <taxon>Bacteria</taxon>
        <taxon>Bacillati</taxon>
        <taxon>Cyanobacteriota</taxon>
        <taxon>Cyanophyceae</taxon>
        <taxon>Leptolyngbyales</taxon>
        <taxon>Leptolyngbyaceae</taxon>
        <taxon>Leptolyngbya group</taxon>
        <taxon>Leptolyngbya</taxon>
    </lineage>
</organism>
<evidence type="ECO:0000256" key="2">
    <source>
        <dbReference type="ARBA" id="ARBA00022448"/>
    </source>
</evidence>
<evidence type="ECO:0000256" key="1">
    <source>
        <dbReference type="ARBA" id="ARBA00005417"/>
    </source>
</evidence>
<dbReference type="InterPro" id="IPR052156">
    <property type="entry name" value="BCAA_Transport_ATP-bd_LivF"/>
</dbReference>
<dbReference type="PANTHER" id="PTHR43820:SF4">
    <property type="entry name" value="HIGH-AFFINITY BRANCHED-CHAIN AMINO ACID TRANSPORT ATP-BINDING PROTEIN LIVF"/>
    <property type="match status" value="1"/>
</dbReference>
<dbReference type="Proteomes" id="UP000615026">
    <property type="component" value="Unassembled WGS sequence"/>
</dbReference>
<proteinExistence type="inferred from homology"/>
<dbReference type="RefSeq" id="WP_193995128.1">
    <property type="nucleotide sequence ID" value="NZ_JADEXP010000248.1"/>
</dbReference>
<gene>
    <name evidence="4" type="ORF">IQ260_21450</name>
</gene>
<reference evidence="4" key="1">
    <citation type="submission" date="2020-10" db="EMBL/GenBank/DDBJ databases">
        <authorList>
            <person name="Castelo-Branco R."/>
            <person name="Eusebio N."/>
            <person name="Adriana R."/>
            <person name="Vieira A."/>
            <person name="Brugerolle De Fraissinette N."/>
            <person name="Rezende De Castro R."/>
            <person name="Schneider M.P."/>
            <person name="Vasconcelos V."/>
            <person name="Leao P.N."/>
        </authorList>
    </citation>
    <scope>NUCLEOTIDE SEQUENCE</scope>
    <source>
        <strain evidence="4">LEGE 11479</strain>
    </source>
</reference>
<keyword evidence="2" id="KW-0813">Transport</keyword>
<evidence type="ECO:0000313" key="4">
    <source>
        <dbReference type="EMBL" id="MBE9069215.1"/>
    </source>
</evidence>
<dbReference type="GO" id="GO:0015658">
    <property type="term" value="F:branched-chain amino acid transmembrane transporter activity"/>
    <property type="evidence" value="ECO:0007669"/>
    <property type="project" value="TreeGrafter"/>
</dbReference>
<keyword evidence="5" id="KW-1185">Reference proteome</keyword>
<dbReference type="PANTHER" id="PTHR43820">
    <property type="entry name" value="HIGH-AFFINITY BRANCHED-CHAIN AMINO ACID TRANSPORT ATP-BINDING PROTEIN LIVF"/>
    <property type="match status" value="1"/>
</dbReference>
<dbReference type="Gene3D" id="3.40.50.300">
    <property type="entry name" value="P-loop containing nucleotide triphosphate hydrolases"/>
    <property type="match status" value="1"/>
</dbReference>
<accession>A0A929F8C5</accession>
<keyword evidence="3" id="KW-0029">Amino-acid transport</keyword>
<dbReference type="SUPFAM" id="SSF52540">
    <property type="entry name" value="P-loop containing nucleoside triphosphate hydrolases"/>
    <property type="match status" value="1"/>
</dbReference>
<comment type="similarity">
    <text evidence="1">Belongs to the ABC transporter superfamily.</text>
</comment>
<dbReference type="GO" id="GO:0015807">
    <property type="term" value="P:L-amino acid transport"/>
    <property type="evidence" value="ECO:0007669"/>
    <property type="project" value="TreeGrafter"/>
</dbReference>
<evidence type="ECO:0008006" key="6">
    <source>
        <dbReference type="Google" id="ProtNLM"/>
    </source>
</evidence>
<sequence>MIAAFRDRNGEVVAHGRTNDELSLSLAPQLVESLYGTLADLRREGLTILLVDQMASLALAIADRAYLLETGQIVRSGTAKELRDDPTIVESYLGANTRTENLEERAS</sequence>
<dbReference type="EMBL" id="JADEXP010000248">
    <property type="protein sequence ID" value="MBE9069215.1"/>
    <property type="molecule type" value="Genomic_DNA"/>
</dbReference>
<protein>
    <recommendedName>
        <fullName evidence="6">Branched-chain amino acid ATP-binding cassette transporter C-terminal domain-containing protein</fullName>
    </recommendedName>
</protein>
<comment type="caution">
    <text evidence="4">The sequence shown here is derived from an EMBL/GenBank/DDBJ whole genome shotgun (WGS) entry which is preliminary data.</text>
</comment>
<dbReference type="InterPro" id="IPR027417">
    <property type="entry name" value="P-loop_NTPase"/>
</dbReference>